<dbReference type="InterPro" id="IPR004274">
    <property type="entry name" value="FCP1_dom"/>
</dbReference>
<dbReference type="SMART" id="SM00577">
    <property type="entry name" value="CPDc"/>
    <property type="match status" value="1"/>
</dbReference>
<dbReference type="Pfam" id="PF03031">
    <property type="entry name" value="NIF"/>
    <property type="match status" value="1"/>
</dbReference>
<reference evidence="2" key="1">
    <citation type="journal article" date="2020" name="Nature">
        <title>Giant virus diversity and host interactions through global metagenomics.</title>
        <authorList>
            <person name="Schulz F."/>
            <person name="Roux S."/>
            <person name="Paez-Espino D."/>
            <person name="Jungbluth S."/>
            <person name="Walsh D.A."/>
            <person name="Denef V.J."/>
            <person name="McMahon K.D."/>
            <person name="Konstantinidis K.T."/>
            <person name="Eloe-Fadrosh E.A."/>
            <person name="Kyrpides N.C."/>
            <person name="Woyke T."/>
        </authorList>
    </citation>
    <scope>NUCLEOTIDE SEQUENCE</scope>
    <source>
        <strain evidence="2">GVMAG-M-3300023179-92</strain>
    </source>
</reference>
<accession>A0A6C0HEX0</accession>
<dbReference type="PROSITE" id="PS50969">
    <property type="entry name" value="FCP1"/>
    <property type="match status" value="1"/>
</dbReference>
<dbReference type="AlphaFoldDB" id="A0A6C0HEX0"/>
<dbReference type="InterPro" id="IPR036412">
    <property type="entry name" value="HAD-like_sf"/>
</dbReference>
<dbReference type="SUPFAM" id="SSF56784">
    <property type="entry name" value="HAD-like"/>
    <property type="match status" value="1"/>
</dbReference>
<dbReference type="EMBL" id="MN739935">
    <property type="protein sequence ID" value="QHT78705.1"/>
    <property type="molecule type" value="Genomic_DNA"/>
</dbReference>
<dbReference type="Gene3D" id="3.40.50.1000">
    <property type="entry name" value="HAD superfamily/HAD-like"/>
    <property type="match status" value="1"/>
</dbReference>
<evidence type="ECO:0000313" key="2">
    <source>
        <dbReference type="EMBL" id="QHT78705.1"/>
    </source>
</evidence>
<proteinExistence type="predicted"/>
<evidence type="ECO:0000259" key="1">
    <source>
        <dbReference type="PROSITE" id="PS50969"/>
    </source>
</evidence>
<protein>
    <recommendedName>
        <fullName evidence="1">FCP1 homology domain-containing protein</fullName>
    </recommendedName>
</protein>
<sequence length="210" mass="24661">MSECKLNVILDLDNTIINAIDSSDWIKVPLNSGLKYVDWPPLFRIYARPHLQEFLDFLFANFNVSVFTAADKDYALHIVNNFIYKDHPERKLNIFFFRYHVEKSHKQYKGVKDLRILWDMFQVPGFYPCNTVIIDDLDQVVKTNPFNCIPIDAFHVVDDDGNYNPLASQDDDLIRIQSKLTFVKQLYDKTVCSFYGYFTANEDKQKPLLK</sequence>
<dbReference type="InterPro" id="IPR023214">
    <property type="entry name" value="HAD_sf"/>
</dbReference>
<dbReference type="InterPro" id="IPR050365">
    <property type="entry name" value="TIM50"/>
</dbReference>
<feature type="domain" description="FCP1 homology" evidence="1">
    <location>
        <begin position="1"/>
        <end position="180"/>
    </location>
</feature>
<dbReference type="PANTHER" id="PTHR12210">
    <property type="entry name" value="DULLARD PROTEIN PHOSPHATASE"/>
    <property type="match status" value="1"/>
</dbReference>
<organism evidence="2">
    <name type="scientific">viral metagenome</name>
    <dbReference type="NCBI Taxonomy" id="1070528"/>
    <lineage>
        <taxon>unclassified sequences</taxon>
        <taxon>metagenomes</taxon>
        <taxon>organismal metagenomes</taxon>
    </lineage>
</organism>
<name>A0A6C0HEX0_9ZZZZ</name>